<dbReference type="Gene3D" id="3.40.50.1820">
    <property type="entry name" value="alpha/beta hydrolase"/>
    <property type="match status" value="1"/>
</dbReference>
<dbReference type="PATRIC" id="fig|1423722.3.peg.949"/>
<organism evidence="3 4">
    <name type="scientific">Amylolactobacillus amylotrophicus DSM 20534</name>
    <dbReference type="NCBI Taxonomy" id="1423722"/>
    <lineage>
        <taxon>Bacteria</taxon>
        <taxon>Bacillati</taxon>
        <taxon>Bacillota</taxon>
        <taxon>Bacilli</taxon>
        <taxon>Lactobacillales</taxon>
        <taxon>Lactobacillaceae</taxon>
        <taxon>Amylolactobacillus</taxon>
    </lineage>
</organism>
<evidence type="ECO:0000313" key="4">
    <source>
        <dbReference type="Proteomes" id="UP000050909"/>
    </source>
</evidence>
<dbReference type="InterPro" id="IPR050300">
    <property type="entry name" value="GDXG_lipolytic_enzyme"/>
</dbReference>
<dbReference type="EMBL" id="AZCV01000002">
    <property type="protein sequence ID" value="KRK38156.1"/>
    <property type="molecule type" value="Genomic_DNA"/>
</dbReference>
<feature type="domain" description="BD-FAE-like" evidence="2">
    <location>
        <begin position="27"/>
        <end position="213"/>
    </location>
</feature>
<accession>A0A0R1GV48</accession>
<keyword evidence="1" id="KW-0378">Hydrolase</keyword>
<dbReference type="PANTHER" id="PTHR48081">
    <property type="entry name" value="AB HYDROLASE SUPERFAMILY PROTEIN C4A8.06C"/>
    <property type="match status" value="1"/>
</dbReference>
<name>A0A0R1GV48_9LACO</name>
<dbReference type="RefSeq" id="WP_056945896.1">
    <property type="nucleotide sequence ID" value="NZ_AZCV01000002.1"/>
</dbReference>
<comment type="caution">
    <text evidence="3">The sequence shown here is derived from an EMBL/GenBank/DDBJ whole genome shotgun (WGS) entry which is preliminary data.</text>
</comment>
<keyword evidence="4" id="KW-1185">Reference proteome</keyword>
<dbReference type="SUPFAM" id="SSF53474">
    <property type="entry name" value="alpha/beta-Hydrolases"/>
    <property type="match status" value="1"/>
</dbReference>
<dbReference type="Pfam" id="PF20434">
    <property type="entry name" value="BD-FAE"/>
    <property type="match status" value="1"/>
</dbReference>
<dbReference type="GO" id="GO:0016787">
    <property type="term" value="F:hydrolase activity"/>
    <property type="evidence" value="ECO:0007669"/>
    <property type="project" value="UniProtKB-KW"/>
</dbReference>
<proteinExistence type="predicted"/>
<evidence type="ECO:0000259" key="2">
    <source>
        <dbReference type="Pfam" id="PF20434"/>
    </source>
</evidence>
<dbReference type="PANTHER" id="PTHR48081:SF6">
    <property type="entry name" value="PEPTIDASE S9 PROLYL OLIGOPEPTIDASE CATALYTIC DOMAIN-CONTAINING PROTEIN"/>
    <property type="match status" value="1"/>
</dbReference>
<protein>
    <submittedName>
        <fullName evidence="3">Esterase lipase</fullName>
    </submittedName>
</protein>
<reference evidence="3 4" key="1">
    <citation type="journal article" date="2015" name="Genome Announc.">
        <title>Expanding the biotechnology potential of lactobacilli through comparative genomics of 213 strains and associated genera.</title>
        <authorList>
            <person name="Sun Z."/>
            <person name="Harris H.M."/>
            <person name="McCann A."/>
            <person name="Guo C."/>
            <person name="Argimon S."/>
            <person name="Zhang W."/>
            <person name="Yang X."/>
            <person name="Jeffery I.B."/>
            <person name="Cooney J.C."/>
            <person name="Kagawa T.F."/>
            <person name="Liu W."/>
            <person name="Song Y."/>
            <person name="Salvetti E."/>
            <person name="Wrobel A."/>
            <person name="Rasinkangas P."/>
            <person name="Parkhill J."/>
            <person name="Rea M.C."/>
            <person name="O'Sullivan O."/>
            <person name="Ritari J."/>
            <person name="Douillard F.P."/>
            <person name="Paul Ross R."/>
            <person name="Yang R."/>
            <person name="Briner A.E."/>
            <person name="Felis G.E."/>
            <person name="de Vos W.M."/>
            <person name="Barrangou R."/>
            <person name="Klaenhammer T.R."/>
            <person name="Caufield P.W."/>
            <person name="Cui Y."/>
            <person name="Zhang H."/>
            <person name="O'Toole P.W."/>
        </authorList>
    </citation>
    <scope>NUCLEOTIDE SEQUENCE [LARGE SCALE GENOMIC DNA]</scope>
    <source>
        <strain evidence="3 4">DSM 20534</strain>
    </source>
</reference>
<dbReference type="Proteomes" id="UP000050909">
    <property type="component" value="Unassembled WGS sequence"/>
</dbReference>
<evidence type="ECO:0000256" key="1">
    <source>
        <dbReference type="ARBA" id="ARBA00022801"/>
    </source>
</evidence>
<dbReference type="InterPro" id="IPR029058">
    <property type="entry name" value="AB_hydrolase_fold"/>
</dbReference>
<gene>
    <name evidence="3" type="ORF">FC62_GL000933</name>
</gene>
<dbReference type="AlphaFoldDB" id="A0A0R1GV48"/>
<sequence>MEIKKLTLQNQLNQEFKVDFFGLSSINPENQNVEFPLIVLSPGGYFTHYSLKEIEPLALAYMNQGYEVAVVYYQLVDGEHPVYPAAALSVIKTLQYFKENAALYSVSANQIVTAGFSAGGHVASAVNAMLLDEGMQQIFALDPANALPAATILGYPFIDIEQLSFELTPEQQKAIPSEVLFHNTAAGVTKQTPPTFVFHAVGDPVVPVSNGISYFNALQANGVVSEAHFFNGKVHGFATAKPRIGEAGNAQLVDQHLAHWLRLSTEWLSQVLAAD</sequence>
<evidence type="ECO:0000313" key="3">
    <source>
        <dbReference type="EMBL" id="KRK38156.1"/>
    </source>
</evidence>
<dbReference type="InterPro" id="IPR049492">
    <property type="entry name" value="BD-FAE-like_dom"/>
</dbReference>